<dbReference type="AlphaFoldDB" id="A0A7S4TAC8"/>
<sequence length="206" mass="20994">MTVGVWTPAELAGTAWACSQLQMTHRPLLASISASALRTRISSYPPQELANLAWSFAALHVRDVPLLESIAAAALRKIRQFSARELEMTAWAFCGLQFASTAWAAFEVSDLGGGAGPGAALFDAAEFAATGEPRLLRRLGSGLGGPGGLTDAARAVAAAGLAQRGRAARSAALLRAAIAAAGGAAVVAPQLLRAGFACGVSGRGPW</sequence>
<protein>
    <submittedName>
        <fullName evidence="1">Uncharacterized protein</fullName>
    </submittedName>
</protein>
<reference evidence="1" key="1">
    <citation type="submission" date="2021-01" db="EMBL/GenBank/DDBJ databases">
        <authorList>
            <person name="Corre E."/>
            <person name="Pelletier E."/>
            <person name="Niang G."/>
            <person name="Scheremetjew M."/>
            <person name="Finn R."/>
            <person name="Kale V."/>
            <person name="Holt S."/>
            <person name="Cochrane G."/>
            <person name="Meng A."/>
            <person name="Brown T."/>
            <person name="Cohen L."/>
        </authorList>
    </citation>
    <scope>NUCLEOTIDE SEQUENCE</scope>
    <source>
        <strain evidence="1">CCMP3105</strain>
    </source>
</reference>
<gene>
    <name evidence="1" type="ORF">AMON00008_LOCUS65239</name>
</gene>
<name>A0A7S4TAC8_9DINO</name>
<accession>A0A7S4TAC8</accession>
<evidence type="ECO:0000313" key="1">
    <source>
        <dbReference type="EMBL" id="CAE4669898.1"/>
    </source>
</evidence>
<dbReference type="EMBL" id="HBNR01090842">
    <property type="protein sequence ID" value="CAE4669898.1"/>
    <property type="molecule type" value="Transcribed_RNA"/>
</dbReference>
<proteinExistence type="predicted"/>
<organism evidence="1">
    <name type="scientific">Alexandrium monilatum</name>
    <dbReference type="NCBI Taxonomy" id="311494"/>
    <lineage>
        <taxon>Eukaryota</taxon>
        <taxon>Sar</taxon>
        <taxon>Alveolata</taxon>
        <taxon>Dinophyceae</taxon>
        <taxon>Gonyaulacales</taxon>
        <taxon>Pyrocystaceae</taxon>
        <taxon>Alexandrium</taxon>
    </lineage>
</organism>